<reference evidence="1 2" key="1">
    <citation type="submission" date="2023-08" db="EMBL/GenBank/DDBJ databases">
        <title>Transcriptome Analysis of Halomonas alkalicola CICC 11012s to Identify the Genes Involved in Alkaline Tolerances.</title>
        <authorList>
            <person name="Zhai L."/>
        </authorList>
    </citation>
    <scope>NUCLEOTIDE SEQUENCE [LARGE SCALE GENOMIC DNA]</scope>
    <source>
        <strain evidence="1 2">CICC 11012s</strain>
    </source>
</reference>
<accession>A0ABY9H3C3</accession>
<evidence type="ECO:0000313" key="1">
    <source>
        <dbReference type="EMBL" id="WLI72966.1"/>
    </source>
</evidence>
<gene>
    <name evidence="1" type="ORF">B6N23_14595</name>
</gene>
<dbReference type="Gene3D" id="1.10.10.60">
    <property type="entry name" value="Homeodomain-like"/>
    <property type="match status" value="1"/>
</dbReference>
<dbReference type="Proteomes" id="UP001235344">
    <property type="component" value="Chromosome"/>
</dbReference>
<protein>
    <recommendedName>
        <fullName evidence="3">Transposase</fullName>
    </recommendedName>
</protein>
<proteinExistence type="predicted"/>
<name>A0ABY9H3C3_9GAMM</name>
<dbReference type="EMBL" id="CP131913">
    <property type="protein sequence ID" value="WLI72966.1"/>
    <property type="molecule type" value="Genomic_DNA"/>
</dbReference>
<dbReference type="Pfam" id="PF20901">
    <property type="entry name" value="Sf6_terminase"/>
    <property type="match status" value="1"/>
</dbReference>
<dbReference type="RefSeq" id="WP_305500183.1">
    <property type="nucleotide sequence ID" value="NZ_CP131913.1"/>
</dbReference>
<keyword evidence="2" id="KW-1185">Reference proteome</keyword>
<organism evidence="1 2">
    <name type="scientific">Halomonas alkalicola</name>
    <dbReference type="NCBI Taxonomy" id="1930622"/>
    <lineage>
        <taxon>Bacteria</taxon>
        <taxon>Pseudomonadati</taxon>
        <taxon>Pseudomonadota</taxon>
        <taxon>Gammaproteobacteria</taxon>
        <taxon>Oceanospirillales</taxon>
        <taxon>Halomonadaceae</taxon>
        <taxon>Halomonas</taxon>
    </lineage>
</organism>
<evidence type="ECO:0008006" key="3">
    <source>
        <dbReference type="Google" id="ProtNLM"/>
    </source>
</evidence>
<sequence>MKADPDFAHQCIARIACGDSIRALAAEHDIPINTFWHWITKDHGEDLKAARQAAAAAMADRMLELADQVEAGELNPKAAQAAASIRQWLASRYDRETYGDKTRVDLTARSASQLHLEALRQLGDIRDQ</sequence>
<evidence type="ECO:0000313" key="2">
    <source>
        <dbReference type="Proteomes" id="UP001235344"/>
    </source>
</evidence>
<dbReference type="InterPro" id="IPR048683">
    <property type="entry name" value="Sf6_terminase"/>
</dbReference>